<sequence length="199" mass="19960">MSFDNQVVGARSTSRGSTAGIPRFSATMSKPLLELMAAVDASPVAAEGDGANLVSRRRASYGRSRQTVPVVAPQIPPAPSTETDASFEFSAVISNSSASPASMVFSDGQLRAHQFPAVRSPAGCSQAASPVLGSSVGGTAGSKKRVSFAADGAGKTAAKSGGAQKKGGGMLGCIGSACGLSRDEVVEPTINANRKVVCV</sequence>
<feature type="region of interest" description="Disordered" evidence="1">
    <location>
        <begin position="1"/>
        <end position="22"/>
    </location>
</feature>
<dbReference type="Gramene" id="AET2Gv20381000.1">
    <property type="protein sequence ID" value="AET2Gv20381000.1"/>
    <property type="gene ID" value="AET2Gv20381000"/>
</dbReference>
<dbReference type="Proteomes" id="UP000015105">
    <property type="component" value="Chromosome 2D"/>
</dbReference>
<reference evidence="3" key="2">
    <citation type="journal article" date="2017" name="Nat. Plants">
        <title>The Aegilops tauschii genome reveals multiple impacts of transposons.</title>
        <authorList>
            <person name="Zhao G."/>
            <person name="Zou C."/>
            <person name="Li K."/>
            <person name="Wang K."/>
            <person name="Li T."/>
            <person name="Gao L."/>
            <person name="Zhang X."/>
            <person name="Wang H."/>
            <person name="Yang Z."/>
            <person name="Liu X."/>
            <person name="Jiang W."/>
            <person name="Mao L."/>
            <person name="Kong X."/>
            <person name="Jiao Y."/>
            <person name="Jia J."/>
        </authorList>
    </citation>
    <scope>NUCLEOTIDE SEQUENCE [LARGE SCALE GENOMIC DNA]</scope>
    <source>
        <strain evidence="3">cv. AL8/78</strain>
    </source>
</reference>
<dbReference type="AlphaFoldDB" id="A0A453B666"/>
<evidence type="ECO:0000313" key="2">
    <source>
        <dbReference type="EnsemblPlants" id="AET2Gv20381000.1"/>
    </source>
</evidence>
<reference evidence="3" key="1">
    <citation type="journal article" date="2014" name="Science">
        <title>Ancient hybridizations among the ancestral genomes of bread wheat.</title>
        <authorList>
            <consortium name="International Wheat Genome Sequencing Consortium,"/>
            <person name="Marcussen T."/>
            <person name="Sandve S.R."/>
            <person name="Heier L."/>
            <person name="Spannagl M."/>
            <person name="Pfeifer M."/>
            <person name="Jakobsen K.S."/>
            <person name="Wulff B.B."/>
            <person name="Steuernagel B."/>
            <person name="Mayer K.F."/>
            <person name="Olsen O.A."/>
        </authorList>
    </citation>
    <scope>NUCLEOTIDE SEQUENCE [LARGE SCALE GENOMIC DNA]</scope>
    <source>
        <strain evidence="3">cv. AL8/78</strain>
    </source>
</reference>
<evidence type="ECO:0000313" key="3">
    <source>
        <dbReference type="Proteomes" id="UP000015105"/>
    </source>
</evidence>
<protein>
    <submittedName>
        <fullName evidence="2">Uncharacterized protein</fullName>
    </submittedName>
</protein>
<reference evidence="2" key="4">
    <citation type="submission" date="2019-03" db="UniProtKB">
        <authorList>
            <consortium name="EnsemblPlants"/>
        </authorList>
    </citation>
    <scope>IDENTIFICATION</scope>
</reference>
<dbReference type="EnsemblPlants" id="AET2Gv20381000.1">
    <property type="protein sequence ID" value="AET2Gv20381000.1"/>
    <property type="gene ID" value="AET2Gv20381000"/>
</dbReference>
<evidence type="ECO:0000256" key="1">
    <source>
        <dbReference type="SAM" id="MobiDB-lite"/>
    </source>
</evidence>
<reference evidence="2" key="3">
    <citation type="journal article" date="2017" name="Nature">
        <title>Genome sequence of the progenitor of the wheat D genome Aegilops tauschii.</title>
        <authorList>
            <person name="Luo M.C."/>
            <person name="Gu Y.Q."/>
            <person name="Puiu D."/>
            <person name="Wang H."/>
            <person name="Twardziok S.O."/>
            <person name="Deal K.R."/>
            <person name="Huo N."/>
            <person name="Zhu T."/>
            <person name="Wang L."/>
            <person name="Wang Y."/>
            <person name="McGuire P.E."/>
            <person name="Liu S."/>
            <person name="Long H."/>
            <person name="Ramasamy R.K."/>
            <person name="Rodriguez J.C."/>
            <person name="Van S.L."/>
            <person name="Yuan L."/>
            <person name="Wang Z."/>
            <person name="Xia Z."/>
            <person name="Xiao L."/>
            <person name="Anderson O.D."/>
            <person name="Ouyang S."/>
            <person name="Liang Y."/>
            <person name="Zimin A.V."/>
            <person name="Pertea G."/>
            <person name="Qi P."/>
            <person name="Bennetzen J.L."/>
            <person name="Dai X."/>
            <person name="Dawson M.W."/>
            <person name="Muller H.G."/>
            <person name="Kugler K."/>
            <person name="Rivarola-Duarte L."/>
            <person name="Spannagl M."/>
            <person name="Mayer K.F.X."/>
            <person name="Lu F.H."/>
            <person name="Bevan M.W."/>
            <person name="Leroy P."/>
            <person name="Li P."/>
            <person name="You F.M."/>
            <person name="Sun Q."/>
            <person name="Liu Z."/>
            <person name="Lyons E."/>
            <person name="Wicker T."/>
            <person name="Salzberg S.L."/>
            <person name="Devos K.M."/>
            <person name="Dvorak J."/>
        </authorList>
    </citation>
    <scope>NUCLEOTIDE SEQUENCE [LARGE SCALE GENOMIC DNA]</scope>
    <source>
        <strain evidence="2">cv. AL8/78</strain>
    </source>
</reference>
<proteinExistence type="predicted"/>
<organism evidence="2 3">
    <name type="scientific">Aegilops tauschii subsp. strangulata</name>
    <name type="common">Goatgrass</name>
    <dbReference type="NCBI Taxonomy" id="200361"/>
    <lineage>
        <taxon>Eukaryota</taxon>
        <taxon>Viridiplantae</taxon>
        <taxon>Streptophyta</taxon>
        <taxon>Embryophyta</taxon>
        <taxon>Tracheophyta</taxon>
        <taxon>Spermatophyta</taxon>
        <taxon>Magnoliopsida</taxon>
        <taxon>Liliopsida</taxon>
        <taxon>Poales</taxon>
        <taxon>Poaceae</taxon>
        <taxon>BOP clade</taxon>
        <taxon>Pooideae</taxon>
        <taxon>Triticodae</taxon>
        <taxon>Triticeae</taxon>
        <taxon>Triticinae</taxon>
        <taxon>Aegilops</taxon>
    </lineage>
</organism>
<reference evidence="2" key="5">
    <citation type="journal article" date="2021" name="G3 (Bethesda)">
        <title>Aegilops tauschii genome assembly Aet v5.0 features greater sequence contiguity and improved annotation.</title>
        <authorList>
            <person name="Wang L."/>
            <person name="Zhu T."/>
            <person name="Rodriguez J.C."/>
            <person name="Deal K.R."/>
            <person name="Dubcovsky J."/>
            <person name="McGuire P.E."/>
            <person name="Lux T."/>
            <person name="Spannagl M."/>
            <person name="Mayer K.F.X."/>
            <person name="Baldrich P."/>
            <person name="Meyers B.C."/>
            <person name="Huo N."/>
            <person name="Gu Y.Q."/>
            <person name="Zhou H."/>
            <person name="Devos K.M."/>
            <person name="Bennetzen J.L."/>
            <person name="Unver T."/>
            <person name="Budak H."/>
            <person name="Gulick P.J."/>
            <person name="Galiba G."/>
            <person name="Kalapos B."/>
            <person name="Nelson D.R."/>
            <person name="Li P."/>
            <person name="You F.M."/>
            <person name="Luo M.C."/>
            <person name="Dvorak J."/>
        </authorList>
    </citation>
    <scope>NUCLEOTIDE SEQUENCE [LARGE SCALE GENOMIC DNA]</scope>
    <source>
        <strain evidence="2">cv. AL8/78</strain>
    </source>
</reference>
<keyword evidence="3" id="KW-1185">Reference proteome</keyword>
<name>A0A453B666_AEGTS</name>
<accession>A0A453B666</accession>